<dbReference type="Proteomes" id="UP000602510">
    <property type="component" value="Unassembled WGS sequence"/>
</dbReference>
<name>A0A833W915_PHYIN</name>
<dbReference type="EMBL" id="WSZM01000372">
    <property type="protein sequence ID" value="KAF4034338.1"/>
    <property type="molecule type" value="Genomic_DNA"/>
</dbReference>
<evidence type="ECO:0000256" key="1">
    <source>
        <dbReference type="SAM" id="MobiDB-lite"/>
    </source>
</evidence>
<evidence type="ECO:0000313" key="2">
    <source>
        <dbReference type="EMBL" id="KAF4034338.1"/>
    </source>
</evidence>
<reference evidence="2" key="1">
    <citation type="submission" date="2020-04" db="EMBL/GenBank/DDBJ databases">
        <title>Hybrid Assembly of Korean Phytophthora infestans isolates.</title>
        <authorList>
            <person name="Prokchorchik M."/>
            <person name="Lee Y."/>
            <person name="Seo J."/>
            <person name="Cho J.-H."/>
            <person name="Park Y.-E."/>
            <person name="Jang D.-C."/>
            <person name="Im J.-S."/>
            <person name="Choi J.-G."/>
            <person name="Park H.-J."/>
            <person name="Lee G.-B."/>
            <person name="Lee Y.-G."/>
            <person name="Hong S.-Y."/>
            <person name="Cho K."/>
            <person name="Sohn K.H."/>
        </authorList>
    </citation>
    <scope>NUCLEOTIDE SEQUENCE</scope>
    <source>
        <strain evidence="2">KR_1_A1</strain>
        <strain evidence="3">KR_2_A2</strain>
    </source>
</reference>
<feature type="region of interest" description="Disordered" evidence="1">
    <location>
        <begin position="19"/>
        <end position="39"/>
    </location>
</feature>
<evidence type="ECO:0000313" key="3">
    <source>
        <dbReference type="EMBL" id="KAF4147332.1"/>
    </source>
</evidence>
<evidence type="ECO:0000313" key="4">
    <source>
        <dbReference type="Proteomes" id="UP000602510"/>
    </source>
</evidence>
<proteinExistence type="predicted"/>
<sequence>MAHSAHSALFWLQRCINDSSSGDENDSPNVCPDPQRSGTAKGIDAACATETEDFRGSTELSRRRTHLRTELMMPPLLRPSHHTRSMVTSDRACHPL</sequence>
<keyword evidence="4" id="KW-1185">Reference proteome</keyword>
<comment type="caution">
    <text evidence="2">The sequence shown here is derived from an EMBL/GenBank/DDBJ whole genome shotgun (WGS) entry which is preliminary data.</text>
</comment>
<dbReference type="EMBL" id="JAACNO010000479">
    <property type="protein sequence ID" value="KAF4147332.1"/>
    <property type="molecule type" value="Genomic_DNA"/>
</dbReference>
<gene>
    <name evidence="2" type="ORF">GN244_ATG13726</name>
    <name evidence="3" type="ORF">GN958_ATG03454</name>
</gene>
<accession>A0A833W915</accession>
<organism evidence="2 4">
    <name type="scientific">Phytophthora infestans</name>
    <name type="common">Potato late blight agent</name>
    <name type="synonym">Botrytis infestans</name>
    <dbReference type="NCBI Taxonomy" id="4787"/>
    <lineage>
        <taxon>Eukaryota</taxon>
        <taxon>Sar</taxon>
        <taxon>Stramenopiles</taxon>
        <taxon>Oomycota</taxon>
        <taxon>Peronosporomycetes</taxon>
        <taxon>Peronosporales</taxon>
        <taxon>Peronosporaceae</taxon>
        <taxon>Phytophthora</taxon>
    </lineage>
</organism>
<dbReference type="AlphaFoldDB" id="A0A833W915"/>
<dbReference type="Proteomes" id="UP000704712">
    <property type="component" value="Unassembled WGS sequence"/>
</dbReference>
<protein>
    <submittedName>
        <fullName evidence="2">Uncharacterized protein</fullName>
    </submittedName>
</protein>